<proteinExistence type="inferred from homology"/>
<evidence type="ECO:0000256" key="4">
    <source>
        <dbReference type="ARBA" id="ARBA00022840"/>
    </source>
</evidence>
<evidence type="ECO:0000256" key="3">
    <source>
        <dbReference type="ARBA" id="ARBA00022741"/>
    </source>
</evidence>
<comment type="similarity">
    <text evidence="1">Belongs to the ABC transporter superfamily.</text>
</comment>
<dbReference type="PANTHER" id="PTHR43776">
    <property type="entry name" value="TRANSPORT ATP-BINDING PROTEIN"/>
    <property type="match status" value="1"/>
</dbReference>
<organism evidence="7 8">
    <name type="scientific">Paenibacillus filicis</name>
    <dbReference type="NCBI Taxonomy" id="669464"/>
    <lineage>
        <taxon>Bacteria</taxon>
        <taxon>Bacillati</taxon>
        <taxon>Bacillota</taxon>
        <taxon>Bacilli</taxon>
        <taxon>Bacillales</taxon>
        <taxon>Paenibacillaceae</taxon>
        <taxon>Paenibacillus</taxon>
    </lineage>
</organism>
<protein>
    <submittedName>
        <fullName evidence="7">Dipeptide ABC transporter ATP-binding protein</fullName>
    </submittedName>
</protein>
<dbReference type="PROSITE" id="PS00211">
    <property type="entry name" value="ABC_TRANSPORTER_1"/>
    <property type="match status" value="2"/>
</dbReference>
<dbReference type="Proteomes" id="UP001469365">
    <property type="component" value="Unassembled WGS sequence"/>
</dbReference>
<dbReference type="InterPro" id="IPR027417">
    <property type="entry name" value="P-loop_NTPase"/>
</dbReference>
<feature type="compositionally biased region" description="Low complexity" evidence="5">
    <location>
        <begin position="358"/>
        <end position="372"/>
    </location>
</feature>
<dbReference type="Pfam" id="PF00005">
    <property type="entry name" value="ABC_tran"/>
    <property type="match status" value="2"/>
</dbReference>
<dbReference type="PANTHER" id="PTHR43776:SF7">
    <property type="entry name" value="D,D-DIPEPTIDE TRANSPORT ATP-BINDING PROTEIN DDPF-RELATED"/>
    <property type="match status" value="1"/>
</dbReference>
<accession>A0ABU9DK63</accession>
<dbReference type="InterPro" id="IPR003439">
    <property type="entry name" value="ABC_transporter-like_ATP-bd"/>
</dbReference>
<evidence type="ECO:0000256" key="2">
    <source>
        <dbReference type="ARBA" id="ARBA00022448"/>
    </source>
</evidence>
<dbReference type="SUPFAM" id="SSF52540">
    <property type="entry name" value="P-loop containing nucleoside triphosphate hydrolases"/>
    <property type="match status" value="2"/>
</dbReference>
<dbReference type="NCBIfam" id="NF007739">
    <property type="entry name" value="PRK10419.1"/>
    <property type="match status" value="2"/>
</dbReference>
<keyword evidence="8" id="KW-1185">Reference proteome</keyword>
<comment type="caution">
    <text evidence="7">The sequence shown here is derived from an EMBL/GenBank/DDBJ whole genome shotgun (WGS) entry which is preliminary data.</text>
</comment>
<dbReference type="PROSITE" id="PS50893">
    <property type="entry name" value="ABC_TRANSPORTER_2"/>
    <property type="match status" value="2"/>
</dbReference>
<dbReference type="SMART" id="SM00382">
    <property type="entry name" value="AAA"/>
    <property type="match status" value="2"/>
</dbReference>
<feature type="region of interest" description="Disordered" evidence="5">
    <location>
        <begin position="348"/>
        <end position="372"/>
    </location>
</feature>
<evidence type="ECO:0000259" key="6">
    <source>
        <dbReference type="PROSITE" id="PS50893"/>
    </source>
</evidence>
<evidence type="ECO:0000313" key="8">
    <source>
        <dbReference type="Proteomes" id="UP001469365"/>
    </source>
</evidence>
<evidence type="ECO:0000313" key="7">
    <source>
        <dbReference type="EMBL" id="MEK8129247.1"/>
    </source>
</evidence>
<dbReference type="InterPro" id="IPR003593">
    <property type="entry name" value="AAA+_ATPase"/>
</dbReference>
<reference evidence="7 8" key="1">
    <citation type="submission" date="2024-04" db="EMBL/GenBank/DDBJ databases">
        <title>draft genome sequnece of Paenibacillus filicis.</title>
        <authorList>
            <person name="Kim D.-U."/>
        </authorList>
    </citation>
    <scope>NUCLEOTIDE SEQUENCE [LARGE SCALE GENOMIC DNA]</scope>
    <source>
        <strain evidence="7 8">KACC14197</strain>
    </source>
</reference>
<sequence>MAKPLLDIEHLTVDFITERGKLTAISDLSLHINPGETVCLVGESGSGKTITSKAVMRLIDYENGVISGGTIRLGDDELTSLPQERMRRLRGKKLSMVFQEPMAAFDPVFTIGSQIVDVIVRHTRQGKSQASSHAIGLLRRVGIPEPELRMKQYPGELSGGMLQRAMIAMALACGPELLIADEPTTALDVTIQAQILQLLQELKAEYNMSILLITHDLGVASEIADRIVVMYAGKIVEQAPARELFERPLHPYTQGLLQSVTTLDTCRGSKLHAIEGAIPSLSALPSGCRFHPRCPYATEVCASTVPPLEEKEGREVACWHIGAGEAGYGAAAREEAAEVLLLGSASAGEEQAEHHAAASEAASGSTGAGNTAPVPAYAEVEERLFLHALADPSLRPPVAGEPASQSGSSHGVEGHEARLPLFEVKGLSKMYALKGGLLQRSRKAIRAVDDVSFSIEQGETFGLVGESGSGKSTLGRMLLQLEPATGGQVLFQGQELSVRKSKTLRDARRDMQVIFQDPYGSLNPRWKIGDIIGEPLLVHEGLTGRAKRLRVEELLTDVGLSPSLYDRYPHEFSGGQRQRIGIARAIALRPKFILADEAVSALDVSVQAQIVNLLQDLQQRLGLTYLFIGHGLHVVRHISDRIGVMYLGKLVEIAPSEELFLRPAHPYTQALIASIPQPGPGRVRERISLQGEIPSPANPPSGCRFHPRCPAATSKCREQQPDWQQIGSGHWAACHYPR</sequence>
<dbReference type="NCBIfam" id="TIGR01727">
    <property type="entry name" value="oligo_HPY"/>
    <property type="match status" value="2"/>
</dbReference>
<evidence type="ECO:0000256" key="1">
    <source>
        <dbReference type="ARBA" id="ARBA00005417"/>
    </source>
</evidence>
<gene>
    <name evidence="7" type="ORF">WMW72_15175</name>
</gene>
<keyword evidence="2" id="KW-0813">Transport</keyword>
<dbReference type="Pfam" id="PF08352">
    <property type="entry name" value="oligo_HPY"/>
    <property type="match status" value="2"/>
</dbReference>
<feature type="domain" description="ABC transporter" evidence="6">
    <location>
        <begin position="6"/>
        <end position="257"/>
    </location>
</feature>
<dbReference type="CDD" id="cd03257">
    <property type="entry name" value="ABC_NikE_OppD_transporters"/>
    <property type="match status" value="2"/>
</dbReference>
<feature type="region of interest" description="Disordered" evidence="5">
    <location>
        <begin position="395"/>
        <end position="414"/>
    </location>
</feature>
<feature type="domain" description="ABC transporter" evidence="6">
    <location>
        <begin position="433"/>
        <end position="672"/>
    </location>
</feature>
<keyword evidence="4 7" id="KW-0067">ATP-binding</keyword>
<dbReference type="InterPro" id="IPR013563">
    <property type="entry name" value="Oligopep_ABC_C"/>
</dbReference>
<dbReference type="NCBIfam" id="NF008453">
    <property type="entry name" value="PRK11308.1"/>
    <property type="match status" value="2"/>
</dbReference>
<evidence type="ECO:0000256" key="5">
    <source>
        <dbReference type="SAM" id="MobiDB-lite"/>
    </source>
</evidence>
<dbReference type="InterPro" id="IPR017871">
    <property type="entry name" value="ABC_transporter-like_CS"/>
</dbReference>
<dbReference type="Gene3D" id="3.40.50.300">
    <property type="entry name" value="P-loop containing nucleotide triphosphate hydrolases"/>
    <property type="match status" value="2"/>
</dbReference>
<name>A0ABU9DK63_9BACL</name>
<dbReference type="InterPro" id="IPR050319">
    <property type="entry name" value="ABC_transp_ATP-bind"/>
</dbReference>
<dbReference type="GO" id="GO:0005524">
    <property type="term" value="F:ATP binding"/>
    <property type="evidence" value="ECO:0007669"/>
    <property type="project" value="UniProtKB-KW"/>
</dbReference>
<keyword evidence="3" id="KW-0547">Nucleotide-binding</keyword>
<dbReference type="RefSeq" id="WP_341416348.1">
    <property type="nucleotide sequence ID" value="NZ_JBBPCC010000009.1"/>
</dbReference>
<dbReference type="EMBL" id="JBBPCC010000009">
    <property type="protein sequence ID" value="MEK8129247.1"/>
    <property type="molecule type" value="Genomic_DNA"/>
</dbReference>